<dbReference type="PRINTS" id="PR00038">
    <property type="entry name" value="HTHLUXR"/>
</dbReference>
<dbReference type="CDD" id="cd06170">
    <property type="entry name" value="LuxR_C_like"/>
    <property type="match status" value="1"/>
</dbReference>
<keyword evidence="3" id="KW-0804">Transcription</keyword>
<dbReference type="InterPro" id="IPR000792">
    <property type="entry name" value="Tscrpt_reg_LuxR_C"/>
</dbReference>
<keyword evidence="2 5" id="KW-0238">DNA-binding</keyword>
<dbReference type="InterPro" id="IPR011006">
    <property type="entry name" value="CheY-like_superfamily"/>
</dbReference>
<keyword evidence="6" id="KW-1185">Reference proteome</keyword>
<evidence type="ECO:0000256" key="2">
    <source>
        <dbReference type="ARBA" id="ARBA00023125"/>
    </source>
</evidence>
<evidence type="ECO:0000313" key="5">
    <source>
        <dbReference type="EMBL" id="MBA8924553.1"/>
    </source>
</evidence>
<dbReference type="InterPro" id="IPR039420">
    <property type="entry name" value="WalR-like"/>
</dbReference>
<dbReference type="SUPFAM" id="SSF52172">
    <property type="entry name" value="CheY-like"/>
    <property type="match status" value="1"/>
</dbReference>
<evidence type="ECO:0000256" key="1">
    <source>
        <dbReference type="ARBA" id="ARBA00023015"/>
    </source>
</evidence>
<dbReference type="Gene3D" id="3.40.50.2300">
    <property type="match status" value="1"/>
</dbReference>
<dbReference type="PROSITE" id="PS50043">
    <property type="entry name" value="HTH_LUXR_2"/>
    <property type="match status" value="1"/>
</dbReference>
<evidence type="ECO:0000259" key="4">
    <source>
        <dbReference type="PROSITE" id="PS50043"/>
    </source>
</evidence>
<reference evidence="5 6" key="1">
    <citation type="submission" date="2020-08" db="EMBL/GenBank/DDBJ databases">
        <title>Genomic Encyclopedia of Archaeal and Bacterial Type Strains, Phase II (KMG-II): from individual species to whole genera.</title>
        <authorList>
            <person name="Goeker M."/>
        </authorList>
    </citation>
    <scope>NUCLEOTIDE SEQUENCE [LARGE SCALE GENOMIC DNA]</scope>
    <source>
        <strain evidence="5 6">DSM 43850</strain>
    </source>
</reference>
<dbReference type="Proteomes" id="UP000517916">
    <property type="component" value="Unassembled WGS sequence"/>
</dbReference>
<name>A0ABR6BCE3_9PSEU</name>
<evidence type="ECO:0000256" key="3">
    <source>
        <dbReference type="ARBA" id="ARBA00023163"/>
    </source>
</evidence>
<keyword evidence="1" id="KW-0805">Transcription regulation</keyword>
<proteinExistence type="predicted"/>
<dbReference type="InterPro" id="IPR016032">
    <property type="entry name" value="Sig_transdc_resp-reg_C-effctor"/>
</dbReference>
<dbReference type="SUPFAM" id="SSF46894">
    <property type="entry name" value="C-terminal effector domain of the bipartite response regulators"/>
    <property type="match status" value="1"/>
</dbReference>
<comment type="caution">
    <text evidence="5">The sequence shown here is derived from an EMBL/GenBank/DDBJ whole genome shotgun (WGS) entry which is preliminary data.</text>
</comment>
<protein>
    <submittedName>
        <fullName evidence="5">DNA-binding NarL/FixJ family response regulator</fullName>
    </submittedName>
</protein>
<feature type="domain" description="HTH luxR-type" evidence="4">
    <location>
        <begin position="137"/>
        <end position="202"/>
    </location>
</feature>
<dbReference type="Pfam" id="PF00196">
    <property type="entry name" value="GerE"/>
    <property type="match status" value="1"/>
</dbReference>
<dbReference type="PANTHER" id="PTHR43214">
    <property type="entry name" value="TWO-COMPONENT RESPONSE REGULATOR"/>
    <property type="match status" value="1"/>
</dbReference>
<sequence>MVKVAVIADDPLTADGTVSYLNGFDQVRAYCGAEAAERCQVVVALGGDLSPELLTSLRAAATLARPRRLPALLVVNQIELAQAEQAVHAGVVTVLWRQETSLEQVYEAVLRIQRPNSVQGNLIAQIRGIESRNRELALLRSGALSEREIQLLQLLSEGTPTTVVARVLGYSERSVKGFISDLKARLGLRGRVHAVAYAARHDLLARYRDLNCPPEEAAQFAASRAVTSR</sequence>
<dbReference type="EMBL" id="JACJID010000001">
    <property type="protein sequence ID" value="MBA8924553.1"/>
    <property type="molecule type" value="Genomic_DNA"/>
</dbReference>
<gene>
    <name evidence="5" type="ORF">BC739_001750</name>
</gene>
<dbReference type="PANTHER" id="PTHR43214:SF24">
    <property type="entry name" value="TRANSCRIPTIONAL REGULATORY PROTEIN NARL-RELATED"/>
    <property type="match status" value="1"/>
</dbReference>
<dbReference type="RefSeq" id="WP_025357911.1">
    <property type="nucleotide sequence ID" value="NZ_BAAABQ010000001.1"/>
</dbReference>
<accession>A0ABR6BCE3</accession>
<evidence type="ECO:0000313" key="6">
    <source>
        <dbReference type="Proteomes" id="UP000517916"/>
    </source>
</evidence>
<dbReference type="GO" id="GO:0003677">
    <property type="term" value="F:DNA binding"/>
    <property type="evidence" value="ECO:0007669"/>
    <property type="project" value="UniProtKB-KW"/>
</dbReference>
<organism evidence="5 6">
    <name type="scientific">Kutzneria viridogrisea</name>
    <dbReference type="NCBI Taxonomy" id="47990"/>
    <lineage>
        <taxon>Bacteria</taxon>
        <taxon>Bacillati</taxon>
        <taxon>Actinomycetota</taxon>
        <taxon>Actinomycetes</taxon>
        <taxon>Pseudonocardiales</taxon>
        <taxon>Pseudonocardiaceae</taxon>
        <taxon>Kutzneria</taxon>
    </lineage>
</organism>
<dbReference type="SMART" id="SM00421">
    <property type="entry name" value="HTH_LUXR"/>
    <property type="match status" value="1"/>
</dbReference>